<dbReference type="PANTHER" id="PTHR45662">
    <property type="entry name" value="PHOSPHATIDYLINOSITIDE PHOSPHATASE SAC1"/>
    <property type="match status" value="1"/>
</dbReference>
<feature type="domain" description="SAC" evidence="3">
    <location>
        <begin position="1"/>
        <end position="171"/>
    </location>
</feature>
<sequence length="740" mass="83642">MADDKETYEAFTAHFDEQLSLYHSIVAINLAELCGKEKAISDAFLQHLLKYNSPDITYVMFDFHEYCRGMKFENVSILTDGINDIIKKMRYCWVDRNGMICEQQGVFRENCVDCLDRTNVVQTAIARIVMETQCRKLGILAPEENLPQSCKLKFQQLWANNGDVISRQYAGTAALKGDFTRTGERKFSGMMKDGMNSANRYYLRFKDSYRQASIDLTLGRPVTMEEFLLLGNSNPEEEDGAELMEKEQNLKLLVEDCKEMLIVEPEQCLGGWSLINADPVCGDPDRSDMDVILLLSQRSVYVAWYDDEEEQLVQYQRIFLEDIENIEIGLEPSLFKSKFVCMRLHYTNFAEDGFFHTFRTPRTRLFNNMVIAVRNQEESRESLKAIHQAFAAARQIFSLDLEAVDRQKLDRKKTKPHPDVQDIHKQQQENALTGIHIPRDISSPDLAYKHKALVSPDLRRKGRVSPDVQKHGLSPNSPSASSATSPSTSPSRPRHNILPNFADVKKSLNSSIKLNFTVPKFSLQNVSLPRRFGGTKSKEDVTDGSNNSDVVTSDEVQQKKTKLVRKRTYSQDDSTVGTTTAAFDDSMQAEDDNIVLDSCGIITKGRQGSSFDDTEGSAEGLKETVQGIDSLKLQKDNEDDSDQIRDASNTKGDILHKVENAEGDDDAYLVIEDSDVEKLLEGKEKTVPNKTVETVSNVKVPKIVTSAAKTRKLQRILESLQEEISERLDGKRCLTQIVIV</sequence>
<protein>
    <submittedName>
        <fullName evidence="6">Phosphatidylinositide phosphatase SAC2</fullName>
    </submittedName>
</protein>
<evidence type="ECO:0000313" key="7">
    <source>
        <dbReference type="Proteomes" id="UP000242188"/>
    </source>
</evidence>
<feature type="domain" description="HSac2" evidence="5">
    <location>
        <begin position="244"/>
        <end position="424"/>
    </location>
</feature>
<dbReference type="EMBL" id="NEDP02005205">
    <property type="protein sequence ID" value="OWF42909.1"/>
    <property type="molecule type" value="Genomic_DNA"/>
</dbReference>
<dbReference type="GO" id="GO:2001135">
    <property type="term" value="P:regulation of endocytic recycling"/>
    <property type="evidence" value="ECO:0007669"/>
    <property type="project" value="TreeGrafter"/>
</dbReference>
<proteinExistence type="inferred from homology"/>
<dbReference type="InterPro" id="IPR022413">
    <property type="entry name" value="ATP-guanido_PTrfase_N"/>
</dbReference>
<dbReference type="AlphaFoldDB" id="A0A210Q2K9"/>
<dbReference type="PROSITE" id="PS51791">
    <property type="entry name" value="HSAC2"/>
    <property type="match status" value="1"/>
</dbReference>
<dbReference type="PANTHER" id="PTHR45662:SF8">
    <property type="entry name" value="PHOSPHATIDYLINOSITIDE PHOSPHATASE SAC2"/>
    <property type="match status" value="1"/>
</dbReference>
<dbReference type="OrthoDB" id="405996at2759"/>
<dbReference type="Proteomes" id="UP000242188">
    <property type="component" value="Unassembled WGS sequence"/>
</dbReference>
<evidence type="ECO:0000256" key="2">
    <source>
        <dbReference type="SAM" id="MobiDB-lite"/>
    </source>
</evidence>
<dbReference type="InterPro" id="IPR022158">
    <property type="entry name" value="Inositol_phosphatase"/>
</dbReference>
<evidence type="ECO:0000256" key="1">
    <source>
        <dbReference type="PROSITE-ProRule" id="PRU00842"/>
    </source>
</evidence>
<comment type="caution">
    <text evidence="6">The sequence shown here is derived from an EMBL/GenBank/DDBJ whole genome shotgun (WGS) entry which is preliminary data.</text>
</comment>
<gene>
    <name evidence="6" type="ORF">KP79_PYT17652</name>
</gene>
<dbReference type="GO" id="GO:0046856">
    <property type="term" value="P:phosphatidylinositol dephosphorylation"/>
    <property type="evidence" value="ECO:0007669"/>
    <property type="project" value="TreeGrafter"/>
</dbReference>
<accession>A0A210Q2K9</accession>
<evidence type="ECO:0000259" key="4">
    <source>
        <dbReference type="PROSITE" id="PS51509"/>
    </source>
</evidence>
<dbReference type="Pfam" id="PF12456">
    <property type="entry name" value="hSac2"/>
    <property type="match status" value="1"/>
</dbReference>
<name>A0A210Q2K9_MIZYE</name>
<dbReference type="GO" id="GO:0005769">
    <property type="term" value="C:early endosome"/>
    <property type="evidence" value="ECO:0007669"/>
    <property type="project" value="TreeGrafter"/>
</dbReference>
<dbReference type="STRING" id="6573.A0A210Q2K9"/>
<dbReference type="GO" id="GO:0016301">
    <property type="term" value="F:kinase activity"/>
    <property type="evidence" value="ECO:0007669"/>
    <property type="project" value="InterPro"/>
</dbReference>
<dbReference type="InterPro" id="IPR034753">
    <property type="entry name" value="hSac2"/>
</dbReference>
<evidence type="ECO:0000259" key="5">
    <source>
        <dbReference type="PROSITE" id="PS51791"/>
    </source>
</evidence>
<feature type="compositionally biased region" description="Polar residues" evidence="2">
    <location>
        <begin position="543"/>
        <end position="555"/>
    </location>
</feature>
<reference evidence="6 7" key="1">
    <citation type="journal article" date="2017" name="Nat. Ecol. Evol.">
        <title>Scallop genome provides insights into evolution of bilaterian karyotype and development.</title>
        <authorList>
            <person name="Wang S."/>
            <person name="Zhang J."/>
            <person name="Jiao W."/>
            <person name="Li J."/>
            <person name="Xun X."/>
            <person name="Sun Y."/>
            <person name="Guo X."/>
            <person name="Huan P."/>
            <person name="Dong B."/>
            <person name="Zhang L."/>
            <person name="Hu X."/>
            <person name="Sun X."/>
            <person name="Wang J."/>
            <person name="Zhao C."/>
            <person name="Wang Y."/>
            <person name="Wang D."/>
            <person name="Huang X."/>
            <person name="Wang R."/>
            <person name="Lv J."/>
            <person name="Li Y."/>
            <person name="Zhang Z."/>
            <person name="Liu B."/>
            <person name="Lu W."/>
            <person name="Hui Y."/>
            <person name="Liang J."/>
            <person name="Zhou Z."/>
            <person name="Hou R."/>
            <person name="Li X."/>
            <person name="Liu Y."/>
            <person name="Li H."/>
            <person name="Ning X."/>
            <person name="Lin Y."/>
            <person name="Zhao L."/>
            <person name="Xing Q."/>
            <person name="Dou J."/>
            <person name="Li Y."/>
            <person name="Mao J."/>
            <person name="Guo H."/>
            <person name="Dou H."/>
            <person name="Li T."/>
            <person name="Mu C."/>
            <person name="Jiang W."/>
            <person name="Fu Q."/>
            <person name="Fu X."/>
            <person name="Miao Y."/>
            <person name="Liu J."/>
            <person name="Yu Q."/>
            <person name="Li R."/>
            <person name="Liao H."/>
            <person name="Li X."/>
            <person name="Kong Y."/>
            <person name="Jiang Z."/>
            <person name="Chourrout D."/>
            <person name="Li R."/>
            <person name="Bao Z."/>
        </authorList>
    </citation>
    <scope>NUCLEOTIDE SEQUENCE [LARGE SCALE GENOMIC DNA]</scope>
    <source>
        <strain evidence="6 7">PY_sf001</strain>
    </source>
</reference>
<feature type="compositionally biased region" description="Low complexity" evidence="2">
    <location>
        <begin position="474"/>
        <end position="491"/>
    </location>
</feature>
<feature type="region of interest" description="Disordered" evidence="2">
    <location>
        <begin position="453"/>
        <end position="498"/>
    </location>
</feature>
<dbReference type="PROSITE" id="PS51509">
    <property type="entry name" value="PHOSPHAGEN_KINASE_N"/>
    <property type="match status" value="1"/>
</dbReference>
<evidence type="ECO:0000259" key="3">
    <source>
        <dbReference type="PROSITE" id="PS50275"/>
    </source>
</evidence>
<comment type="similarity">
    <text evidence="1">Belongs to the ATP:guanido phosphotransferase family.</text>
</comment>
<dbReference type="PROSITE" id="PS50275">
    <property type="entry name" value="SAC"/>
    <property type="match status" value="1"/>
</dbReference>
<dbReference type="InterPro" id="IPR002013">
    <property type="entry name" value="SAC_dom"/>
</dbReference>
<feature type="region of interest" description="Disordered" evidence="2">
    <location>
        <begin position="530"/>
        <end position="556"/>
    </location>
</feature>
<organism evidence="6 7">
    <name type="scientific">Mizuhopecten yessoensis</name>
    <name type="common">Japanese scallop</name>
    <name type="synonym">Patinopecten yessoensis</name>
    <dbReference type="NCBI Taxonomy" id="6573"/>
    <lineage>
        <taxon>Eukaryota</taxon>
        <taxon>Metazoa</taxon>
        <taxon>Spiralia</taxon>
        <taxon>Lophotrochozoa</taxon>
        <taxon>Mollusca</taxon>
        <taxon>Bivalvia</taxon>
        <taxon>Autobranchia</taxon>
        <taxon>Pteriomorphia</taxon>
        <taxon>Pectinida</taxon>
        <taxon>Pectinoidea</taxon>
        <taxon>Pectinidae</taxon>
        <taxon>Mizuhopecten</taxon>
    </lineage>
</organism>
<feature type="domain" description="Phosphagen kinase N-terminal" evidence="4">
    <location>
        <begin position="1"/>
        <end position="24"/>
    </location>
</feature>
<keyword evidence="7" id="KW-1185">Reference proteome</keyword>
<dbReference type="GO" id="GO:0043812">
    <property type="term" value="F:phosphatidylinositol-4-phosphate phosphatase activity"/>
    <property type="evidence" value="ECO:0007669"/>
    <property type="project" value="TreeGrafter"/>
</dbReference>
<dbReference type="GO" id="GO:0045334">
    <property type="term" value="C:clathrin-coated endocytic vesicle"/>
    <property type="evidence" value="ECO:0007669"/>
    <property type="project" value="TreeGrafter"/>
</dbReference>
<evidence type="ECO:0000313" key="6">
    <source>
        <dbReference type="EMBL" id="OWF42909.1"/>
    </source>
</evidence>
<dbReference type="Pfam" id="PF02383">
    <property type="entry name" value="Syja_N"/>
    <property type="match status" value="1"/>
</dbReference>